<feature type="transmembrane region" description="Helical" evidence="1">
    <location>
        <begin position="45"/>
        <end position="65"/>
    </location>
</feature>
<evidence type="ECO:0000313" key="3">
    <source>
        <dbReference type="Proteomes" id="UP001216579"/>
    </source>
</evidence>
<name>A0ABT5ZIM6_9ACTN</name>
<feature type="transmembrane region" description="Helical" evidence="1">
    <location>
        <begin position="322"/>
        <end position="341"/>
    </location>
</feature>
<dbReference type="InterPro" id="IPR010640">
    <property type="entry name" value="Low_temperature_requirement_A"/>
</dbReference>
<evidence type="ECO:0000256" key="1">
    <source>
        <dbReference type="SAM" id="Phobius"/>
    </source>
</evidence>
<dbReference type="Pfam" id="PF06772">
    <property type="entry name" value="LtrA"/>
    <property type="match status" value="1"/>
</dbReference>
<feature type="transmembrane region" description="Helical" evidence="1">
    <location>
        <begin position="215"/>
        <end position="238"/>
    </location>
</feature>
<organism evidence="2 3">
    <name type="scientific">Streptomyces silvisoli</name>
    <dbReference type="NCBI Taxonomy" id="3034235"/>
    <lineage>
        <taxon>Bacteria</taxon>
        <taxon>Bacillati</taxon>
        <taxon>Actinomycetota</taxon>
        <taxon>Actinomycetes</taxon>
        <taxon>Kitasatosporales</taxon>
        <taxon>Streptomycetaceae</taxon>
        <taxon>Streptomyces</taxon>
    </lineage>
</organism>
<evidence type="ECO:0000313" key="2">
    <source>
        <dbReference type="EMBL" id="MDF3289684.1"/>
    </source>
</evidence>
<feature type="transmembrane region" description="Helical" evidence="1">
    <location>
        <begin position="77"/>
        <end position="95"/>
    </location>
</feature>
<feature type="transmembrane region" description="Helical" evidence="1">
    <location>
        <begin position="134"/>
        <end position="151"/>
    </location>
</feature>
<keyword evidence="1" id="KW-1133">Transmembrane helix</keyword>
<protein>
    <submittedName>
        <fullName evidence="2">Low temperature requirement protein A</fullName>
    </submittedName>
</protein>
<feature type="transmembrane region" description="Helical" evidence="1">
    <location>
        <begin position="101"/>
        <end position="122"/>
    </location>
</feature>
<comment type="caution">
    <text evidence="2">The sequence shown here is derived from an EMBL/GenBank/DDBJ whole genome shotgun (WGS) entry which is preliminary data.</text>
</comment>
<feature type="transmembrane region" description="Helical" evidence="1">
    <location>
        <begin position="157"/>
        <end position="179"/>
    </location>
</feature>
<feature type="transmembrane region" description="Helical" evidence="1">
    <location>
        <begin position="259"/>
        <end position="283"/>
    </location>
</feature>
<sequence>MSTANNAPAAAQSVRPLELFFDLVFVFAITQIASVLTALPTGEGLARVIVLLAITWWMYGGYAWLTNALDLERTGARLLLLVGTAAFFVMSLAVPRSFETGLWGVVLGAAYLVVVLVHTVGFIGTSGHRGITRIGPLNLASALIVLAAGAAPDRWRLPGLALACALQVLTPFIGGVGGFTVGVGHFVERHGLAVIILLGESIVEVGSAATGQRDLVTVVAGALLALALSAAMWWLYFDREERDSEQLLHRVPAQRRSRVALYSFGYAYLVMIFGIAVTAVGMQKAINSFDTPLRGLPLGMLPLGAALFLAGLAYFHRVLAGTWPVSRLVGAVAVGIGVPAARWVGGWLALTVTTAVLVGLVVAERRPVPAGRRPNGGSRVPMSG</sequence>
<keyword evidence="3" id="KW-1185">Reference proteome</keyword>
<gene>
    <name evidence="2" type="ORF">P3G67_10635</name>
</gene>
<dbReference type="PANTHER" id="PTHR36840:SF1">
    <property type="entry name" value="BLL5714 PROTEIN"/>
    <property type="match status" value="1"/>
</dbReference>
<keyword evidence="1" id="KW-0472">Membrane</keyword>
<feature type="transmembrane region" description="Helical" evidence="1">
    <location>
        <begin position="20"/>
        <end position="39"/>
    </location>
</feature>
<feature type="transmembrane region" description="Helical" evidence="1">
    <location>
        <begin position="347"/>
        <end position="363"/>
    </location>
</feature>
<accession>A0ABT5ZIM6</accession>
<dbReference type="EMBL" id="JARJBC010000005">
    <property type="protein sequence ID" value="MDF3289684.1"/>
    <property type="molecule type" value="Genomic_DNA"/>
</dbReference>
<dbReference type="Proteomes" id="UP001216579">
    <property type="component" value="Unassembled WGS sequence"/>
</dbReference>
<feature type="transmembrane region" description="Helical" evidence="1">
    <location>
        <begin position="295"/>
        <end position="315"/>
    </location>
</feature>
<dbReference type="PANTHER" id="PTHR36840">
    <property type="entry name" value="BLL5714 PROTEIN"/>
    <property type="match status" value="1"/>
</dbReference>
<proteinExistence type="predicted"/>
<reference evidence="2 3" key="1">
    <citation type="submission" date="2023-03" db="EMBL/GenBank/DDBJ databases">
        <title>Draft genome sequence of Streptomyces sp. RB6PN23 isolated from peat swamp forest in Thailand.</title>
        <authorList>
            <person name="Klaysubun C."/>
            <person name="Duangmal K."/>
        </authorList>
    </citation>
    <scope>NUCLEOTIDE SEQUENCE [LARGE SCALE GENOMIC DNA]</scope>
    <source>
        <strain evidence="2 3">RB6PN23</strain>
    </source>
</reference>
<keyword evidence="1" id="KW-0812">Transmembrane</keyword>
<dbReference type="RefSeq" id="WP_276093208.1">
    <property type="nucleotide sequence ID" value="NZ_JARJBC010000005.1"/>
</dbReference>